<dbReference type="Proteomes" id="UP000008898">
    <property type="component" value="Chromosome"/>
</dbReference>
<gene>
    <name evidence="1" type="ordered locus">zobellia_1020</name>
</gene>
<organism evidence="1 2">
    <name type="scientific">Zobellia galactanivorans (strain DSM 12802 / CCUG 47099 / CIP 106680 / NCIMB 13871 / Dsij)</name>
    <dbReference type="NCBI Taxonomy" id="63186"/>
    <lineage>
        <taxon>Bacteria</taxon>
        <taxon>Pseudomonadati</taxon>
        <taxon>Bacteroidota</taxon>
        <taxon>Flavobacteriia</taxon>
        <taxon>Flavobacteriales</taxon>
        <taxon>Flavobacteriaceae</taxon>
        <taxon>Zobellia</taxon>
    </lineage>
</organism>
<evidence type="ECO:0000313" key="1">
    <source>
        <dbReference type="EMBL" id="CAZ95077.1"/>
    </source>
</evidence>
<dbReference type="EMBL" id="FP476056">
    <property type="protein sequence ID" value="CAZ95077.1"/>
    <property type="molecule type" value="Genomic_DNA"/>
</dbReference>
<dbReference type="KEGG" id="zga:ZOBELLIA_1020"/>
<proteinExistence type="predicted"/>
<reference evidence="2" key="1">
    <citation type="submission" date="2009-07" db="EMBL/GenBank/DDBJ databases">
        <title>Complete genome sequence of Zobellia galactanivorans Dsij.</title>
        <authorList>
            <consortium name="Genoscope - CEA"/>
        </authorList>
    </citation>
    <scope>NUCLEOTIDE SEQUENCE [LARGE SCALE GENOMIC DNA]</scope>
    <source>
        <strain evidence="2">DSM 12802 / CCUG 47099 / CIP 106680 / NCIMB 13871 / Dsij</strain>
    </source>
</reference>
<sequence>MYGTVFVDILAYRKTVRYLGNLLGGGGTILRFPNIHLLSHYRYENALVIVIIKRACPSLLDRPFFRPMFLVMGIYLNHSLRIDFTTS</sequence>
<accession>G0L2M5</accession>
<keyword evidence="2" id="KW-1185">Reference proteome</keyword>
<dbReference type="AlphaFoldDB" id="G0L2M5"/>
<protein>
    <submittedName>
        <fullName evidence="1">Uncharacterized protein</fullName>
    </submittedName>
</protein>
<dbReference type="HOGENOM" id="CLU_2482641_0_0_10"/>
<name>G0L2M5_ZOBGA</name>
<reference evidence="1 2" key="2">
    <citation type="journal article" date="2012" name="Environ. Microbiol.">
        <title>Characterization of the first alginolytic operons in a marine bacterium: from their emergence in marine Flavobacteriia to their independent transfers to marine Proteobacteria and human gut Bacteroides.</title>
        <authorList>
            <person name="Thomas F."/>
            <person name="Barbeyron T."/>
            <person name="Tonon T."/>
            <person name="Genicot S."/>
            <person name="Czjzek M."/>
            <person name="Michel G."/>
        </authorList>
    </citation>
    <scope>NUCLEOTIDE SEQUENCE [LARGE SCALE GENOMIC DNA]</scope>
    <source>
        <strain evidence="2">DSM 12802 / CCUG 47099 / CIP 106680 / NCIMB 13871 / Dsij</strain>
    </source>
</reference>
<evidence type="ECO:0000313" key="2">
    <source>
        <dbReference type="Proteomes" id="UP000008898"/>
    </source>
</evidence>